<dbReference type="SUPFAM" id="SSF51735">
    <property type="entry name" value="NAD(P)-binding Rossmann-fold domains"/>
    <property type="match status" value="1"/>
</dbReference>
<dbReference type="InterPro" id="IPR051450">
    <property type="entry name" value="Gfo/Idh/MocA_Oxidoreductases"/>
</dbReference>
<evidence type="ECO:0008006" key="6">
    <source>
        <dbReference type="Google" id="ProtNLM"/>
    </source>
</evidence>
<dbReference type="SUPFAM" id="SSF55347">
    <property type="entry name" value="Glyceraldehyde-3-phosphate dehydrogenase-like, C-terminal domain"/>
    <property type="match status" value="1"/>
</dbReference>
<keyword evidence="5" id="KW-1185">Reference proteome</keyword>
<evidence type="ECO:0000259" key="2">
    <source>
        <dbReference type="Pfam" id="PF01408"/>
    </source>
</evidence>
<organism evidence="4">
    <name type="scientific">Darwinula stevensoni</name>
    <dbReference type="NCBI Taxonomy" id="69355"/>
    <lineage>
        <taxon>Eukaryota</taxon>
        <taxon>Metazoa</taxon>
        <taxon>Ecdysozoa</taxon>
        <taxon>Arthropoda</taxon>
        <taxon>Crustacea</taxon>
        <taxon>Oligostraca</taxon>
        <taxon>Ostracoda</taxon>
        <taxon>Podocopa</taxon>
        <taxon>Podocopida</taxon>
        <taxon>Darwinulocopina</taxon>
        <taxon>Darwinuloidea</taxon>
        <taxon>Darwinulidae</taxon>
        <taxon>Darwinula</taxon>
    </lineage>
</organism>
<dbReference type="AlphaFoldDB" id="A0A7R9AD40"/>
<dbReference type="InterPro" id="IPR055170">
    <property type="entry name" value="GFO_IDH_MocA-like_dom"/>
</dbReference>
<name>A0A7R9AD40_9CRUS</name>
<accession>A0A7R9AD40</accession>
<feature type="domain" description="GFO/IDH/MocA-like oxidoreductase" evidence="3">
    <location>
        <begin position="216"/>
        <end position="291"/>
    </location>
</feature>
<protein>
    <recommendedName>
        <fullName evidence="6">Gfo/Idh/MocA family oxidoreductase</fullName>
    </recommendedName>
</protein>
<feature type="domain" description="Gfo/Idh/MocA-like oxidoreductase N-terminal" evidence="2">
    <location>
        <begin position="85"/>
        <end position="205"/>
    </location>
</feature>
<proteinExistence type="inferred from homology"/>
<evidence type="ECO:0000259" key="3">
    <source>
        <dbReference type="Pfam" id="PF22725"/>
    </source>
</evidence>
<dbReference type="GO" id="GO:0000166">
    <property type="term" value="F:nucleotide binding"/>
    <property type="evidence" value="ECO:0007669"/>
    <property type="project" value="InterPro"/>
</dbReference>
<dbReference type="Proteomes" id="UP000677054">
    <property type="component" value="Unassembled WGS sequence"/>
</dbReference>
<sequence length="511" mass="56892">MVHPVRLCHAGIACFTMARRFCAVIGLSKCRTGARGYRRRTEMFLALVGHLIEISKAIRVLRRLPSGFVRAKNLVWGSKMAVVTALVIGAGQRGRNYACYALDRPDGLKVVAASDVRESAREYMAKTFHIPANMIFSGWEDAVAGGKLADCAIVTTPDCEHKGPAVACANLGYHILLEKPMATSLEDCIEIREACRRNKVMLAVCHILRYDPPIALMKEVLDSGEIGEIVNVEQTEPVGFYHFAHSFVRGNWRKEEESSFTLLTKCCHDVDLILHIMEGKTCTKVSSFGSLHHFNNVYAYACGPENFGSVGDELGKSSKGTWIGIYLEPCNGTPVWPWSVVCDVEDLPGKEYKTKLLERIQDGPYGRCVYECDNDVCDNQTVMFEFDDGSTAALTMVAFTERICERLIRIRGSKGEVTYSGGSEVRVFDFLSRMTTTLKPSRQESSESSRRRYGHGEADYFTIDSFVKAVQRGDPSLILTGVDASLRSHLLTFKAEESRVRGCTIKDPERL</sequence>
<evidence type="ECO:0000313" key="4">
    <source>
        <dbReference type="EMBL" id="CAD7251825.1"/>
    </source>
</evidence>
<dbReference type="InterPro" id="IPR036291">
    <property type="entry name" value="NAD(P)-bd_dom_sf"/>
</dbReference>
<dbReference type="Gene3D" id="3.30.360.10">
    <property type="entry name" value="Dihydrodipicolinate Reductase, domain 2"/>
    <property type="match status" value="1"/>
</dbReference>
<evidence type="ECO:0000313" key="5">
    <source>
        <dbReference type="Proteomes" id="UP000677054"/>
    </source>
</evidence>
<comment type="similarity">
    <text evidence="1">Belongs to the Gfo/Idh/MocA family.</text>
</comment>
<dbReference type="EMBL" id="LR903373">
    <property type="protein sequence ID" value="CAD7251825.1"/>
    <property type="molecule type" value="Genomic_DNA"/>
</dbReference>
<dbReference type="PANTHER" id="PTHR43377">
    <property type="entry name" value="BILIVERDIN REDUCTASE A"/>
    <property type="match status" value="1"/>
</dbReference>
<dbReference type="Gene3D" id="3.40.50.720">
    <property type="entry name" value="NAD(P)-binding Rossmann-like Domain"/>
    <property type="match status" value="1"/>
</dbReference>
<dbReference type="Pfam" id="PF01408">
    <property type="entry name" value="GFO_IDH_MocA"/>
    <property type="match status" value="1"/>
</dbReference>
<dbReference type="InterPro" id="IPR000683">
    <property type="entry name" value="Gfo/Idh/MocA-like_OxRdtase_N"/>
</dbReference>
<evidence type="ECO:0000256" key="1">
    <source>
        <dbReference type="ARBA" id="ARBA00010928"/>
    </source>
</evidence>
<reference evidence="4" key="1">
    <citation type="submission" date="2020-11" db="EMBL/GenBank/DDBJ databases">
        <authorList>
            <person name="Tran Van P."/>
        </authorList>
    </citation>
    <scope>NUCLEOTIDE SEQUENCE</scope>
</reference>
<gene>
    <name evidence="4" type="ORF">DSTB1V02_LOCUS11587</name>
</gene>
<dbReference type="Pfam" id="PF22725">
    <property type="entry name" value="GFO_IDH_MocA_C3"/>
    <property type="match status" value="1"/>
</dbReference>
<dbReference type="OrthoDB" id="2129491at2759"/>
<dbReference type="EMBL" id="CAJPEV010003856">
    <property type="protein sequence ID" value="CAG0900683.1"/>
    <property type="molecule type" value="Genomic_DNA"/>
</dbReference>
<dbReference type="PANTHER" id="PTHR43377:SF2">
    <property type="entry name" value="BINDING ROSSMANN FOLD OXIDOREDUCTASE, PUTATIVE (AFU_ORTHOLOGUE AFUA_4G00560)-RELATED"/>
    <property type="match status" value="1"/>
</dbReference>